<dbReference type="GO" id="GO:0005737">
    <property type="term" value="C:cytoplasm"/>
    <property type="evidence" value="ECO:0007669"/>
    <property type="project" value="UniProtKB-ARBA"/>
</dbReference>
<accession>A0A9X8Y739</accession>
<evidence type="ECO:0000256" key="12">
    <source>
        <dbReference type="RuleBase" id="RU004466"/>
    </source>
</evidence>
<organism evidence="13 14">
    <name type="scientific">Harryflintia acetispora</name>
    <dbReference type="NCBI Taxonomy" id="1849041"/>
    <lineage>
        <taxon>Bacteria</taxon>
        <taxon>Bacillati</taxon>
        <taxon>Bacillota</taxon>
        <taxon>Clostridia</taxon>
        <taxon>Eubacteriales</taxon>
        <taxon>Oscillospiraceae</taxon>
        <taxon>Harryflintia</taxon>
    </lineage>
</organism>
<evidence type="ECO:0000256" key="1">
    <source>
        <dbReference type="ARBA" id="ARBA00001946"/>
    </source>
</evidence>
<gene>
    <name evidence="13" type="ORF">EDD78_11711</name>
</gene>
<dbReference type="FunFam" id="1.10.600.10:FF:000001">
    <property type="entry name" value="Geranylgeranyl diphosphate synthase"/>
    <property type="match status" value="1"/>
</dbReference>
<evidence type="ECO:0000256" key="5">
    <source>
        <dbReference type="ARBA" id="ARBA00022679"/>
    </source>
</evidence>
<evidence type="ECO:0000256" key="7">
    <source>
        <dbReference type="ARBA" id="ARBA00022842"/>
    </source>
</evidence>
<dbReference type="PROSITE" id="PS00444">
    <property type="entry name" value="POLYPRENYL_SYNTHASE_2"/>
    <property type="match status" value="1"/>
</dbReference>
<evidence type="ECO:0000256" key="9">
    <source>
        <dbReference type="ARBA" id="ARBA00032380"/>
    </source>
</evidence>
<reference evidence="13 14" key="1">
    <citation type="submission" date="2019-03" db="EMBL/GenBank/DDBJ databases">
        <title>Genomic Encyclopedia of Type Strains, Phase IV (KMG-IV): sequencing the most valuable type-strain genomes for metagenomic binning, comparative biology and taxonomic classification.</title>
        <authorList>
            <person name="Goeker M."/>
        </authorList>
    </citation>
    <scope>NUCLEOTIDE SEQUENCE [LARGE SCALE GENOMIC DNA]</scope>
    <source>
        <strain evidence="13 14">DSM 100433</strain>
    </source>
</reference>
<name>A0A9X8Y739_9FIRM</name>
<dbReference type="GO" id="GO:0016114">
    <property type="term" value="P:terpenoid biosynthetic process"/>
    <property type="evidence" value="ECO:0007669"/>
    <property type="project" value="UniProtKB-ARBA"/>
</dbReference>
<evidence type="ECO:0000256" key="2">
    <source>
        <dbReference type="ARBA" id="ARBA00006706"/>
    </source>
</evidence>
<dbReference type="RefSeq" id="WP_132085301.1">
    <property type="nucleotide sequence ID" value="NZ_SLUK01000017.1"/>
</dbReference>
<evidence type="ECO:0000256" key="11">
    <source>
        <dbReference type="ARBA" id="ARBA00049399"/>
    </source>
</evidence>
<dbReference type="InterPro" id="IPR033749">
    <property type="entry name" value="Polyprenyl_synt_CS"/>
</dbReference>
<dbReference type="Proteomes" id="UP000294682">
    <property type="component" value="Unassembled WGS sequence"/>
</dbReference>
<dbReference type="GO" id="GO:0046872">
    <property type="term" value="F:metal ion binding"/>
    <property type="evidence" value="ECO:0007669"/>
    <property type="project" value="UniProtKB-KW"/>
</dbReference>
<proteinExistence type="inferred from homology"/>
<dbReference type="EC" id="2.5.1.10" evidence="3"/>
<comment type="similarity">
    <text evidence="2 12">Belongs to the FPP/GGPP synthase family.</text>
</comment>
<dbReference type="InterPro" id="IPR053378">
    <property type="entry name" value="Prenyl_diphosphate_synthase"/>
</dbReference>
<dbReference type="Pfam" id="PF00348">
    <property type="entry name" value="polyprenyl_synt"/>
    <property type="match status" value="1"/>
</dbReference>
<dbReference type="NCBIfam" id="NF045485">
    <property type="entry name" value="FPPsyn"/>
    <property type="match status" value="1"/>
</dbReference>
<evidence type="ECO:0000256" key="3">
    <source>
        <dbReference type="ARBA" id="ARBA00012439"/>
    </source>
</evidence>
<dbReference type="PROSITE" id="PS00723">
    <property type="entry name" value="POLYPRENYL_SYNTHASE_1"/>
    <property type="match status" value="1"/>
</dbReference>
<comment type="catalytic activity">
    <reaction evidence="11">
        <text>isopentenyl diphosphate + (2E)-geranyl diphosphate = (2E,6E)-farnesyl diphosphate + diphosphate</text>
        <dbReference type="Rhea" id="RHEA:19361"/>
        <dbReference type="ChEBI" id="CHEBI:33019"/>
        <dbReference type="ChEBI" id="CHEBI:58057"/>
        <dbReference type="ChEBI" id="CHEBI:128769"/>
        <dbReference type="ChEBI" id="CHEBI:175763"/>
        <dbReference type="EC" id="2.5.1.10"/>
    </reaction>
</comment>
<dbReference type="AlphaFoldDB" id="A0A9X8Y739"/>
<evidence type="ECO:0000256" key="10">
    <source>
        <dbReference type="ARBA" id="ARBA00032873"/>
    </source>
</evidence>
<keyword evidence="14" id="KW-1185">Reference proteome</keyword>
<keyword evidence="6" id="KW-0479">Metal-binding</keyword>
<dbReference type="GO" id="GO:0004337">
    <property type="term" value="F:(2E,6E)-farnesyl diphosphate synthase activity"/>
    <property type="evidence" value="ECO:0007669"/>
    <property type="project" value="UniProtKB-EC"/>
</dbReference>
<dbReference type="SFLD" id="SFLDG01017">
    <property type="entry name" value="Polyprenyl_Transferase_Like"/>
    <property type="match status" value="1"/>
</dbReference>
<comment type="cofactor">
    <cofactor evidence="1">
        <name>Mg(2+)</name>
        <dbReference type="ChEBI" id="CHEBI:18420"/>
    </cofactor>
</comment>
<dbReference type="PANTHER" id="PTHR43281">
    <property type="entry name" value="FARNESYL DIPHOSPHATE SYNTHASE"/>
    <property type="match status" value="1"/>
</dbReference>
<dbReference type="InterPro" id="IPR000092">
    <property type="entry name" value="Polyprenyl_synt"/>
</dbReference>
<keyword evidence="7" id="KW-0460">Magnesium</keyword>
<evidence type="ECO:0000256" key="4">
    <source>
        <dbReference type="ARBA" id="ARBA00015100"/>
    </source>
</evidence>
<keyword evidence="8" id="KW-0414">Isoprene biosynthesis</keyword>
<comment type="caution">
    <text evidence="13">The sequence shown here is derived from an EMBL/GenBank/DDBJ whole genome shotgun (WGS) entry which is preliminary data.</text>
</comment>
<keyword evidence="5 12" id="KW-0808">Transferase</keyword>
<dbReference type="Gene3D" id="1.10.600.10">
    <property type="entry name" value="Farnesyl Diphosphate Synthase"/>
    <property type="match status" value="1"/>
</dbReference>
<dbReference type="InterPro" id="IPR008949">
    <property type="entry name" value="Isoprenoid_synthase_dom_sf"/>
</dbReference>
<dbReference type="PANTHER" id="PTHR43281:SF1">
    <property type="entry name" value="FARNESYL DIPHOSPHATE SYNTHASE"/>
    <property type="match status" value="1"/>
</dbReference>
<dbReference type="EMBL" id="SLUK01000017">
    <property type="protein sequence ID" value="TCL40843.1"/>
    <property type="molecule type" value="Genomic_DNA"/>
</dbReference>
<evidence type="ECO:0000313" key="14">
    <source>
        <dbReference type="Proteomes" id="UP000294682"/>
    </source>
</evidence>
<dbReference type="CDD" id="cd00685">
    <property type="entry name" value="Trans_IPPS_HT"/>
    <property type="match status" value="1"/>
</dbReference>
<dbReference type="SFLD" id="SFLDS00005">
    <property type="entry name" value="Isoprenoid_Synthase_Type_I"/>
    <property type="match status" value="1"/>
</dbReference>
<dbReference type="SUPFAM" id="SSF48576">
    <property type="entry name" value="Terpenoid synthases"/>
    <property type="match status" value="1"/>
</dbReference>
<evidence type="ECO:0000256" key="8">
    <source>
        <dbReference type="ARBA" id="ARBA00023229"/>
    </source>
</evidence>
<sequence>MSYDFMSVQQRYIEQIEAALEGAIGSEEETLYGVVQEAMRYSTLGGGKRLRGMLCLELCRLGCGEYERAVPFAAAIEMIHAYSLIHDDLPCMDNDELRRGKPSCHVRFGEANALLAGDALLTRAFEYALRECDYAAMGYERGVRGALTLAQCAGLDGMIGGQAIDLRFENTRQMTPEVLGTLHALKTGALIRAACLMGGIAGGMDEGQLELCEKYAAQIGLAFQIMDDILDVTATSEELGKPVGSDRSSGKTTYVVLYGVEESRKMAQECVQEAKKCLHDLHIEEPFLYDVAEMVISRTH</sequence>
<protein>
    <recommendedName>
        <fullName evidence="4">Farnesyl diphosphate synthase</fullName>
        <ecNumber evidence="3">2.5.1.10</ecNumber>
    </recommendedName>
    <alternativeName>
        <fullName evidence="10">(2E,6E)-farnesyl diphosphate synthase</fullName>
    </alternativeName>
    <alternativeName>
        <fullName evidence="9">Geranyltranstransferase</fullName>
    </alternativeName>
</protein>
<evidence type="ECO:0000256" key="6">
    <source>
        <dbReference type="ARBA" id="ARBA00022723"/>
    </source>
</evidence>
<evidence type="ECO:0000313" key="13">
    <source>
        <dbReference type="EMBL" id="TCL40843.1"/>
    </source>
</evidence>